<protein>
    <recommendedName>
        <fullName evidence="3">Thiol:disulfide interchange protein</fullName>
    </recommendedName>
</protein>
<dbReference type="PROSITE" id="PS51352">
    <property type="entry name" value="THIOREDOXIN_2"/>
    <property type="match status" value="1"/>
</dbReference>
<feature type="chain" id="PRO_5045087478" description="Thiol:disulfide interchange protein" evidence="4">
    <location>
        <begin position="27"/>
        <end position="227"/>
    </location>
</feature>
<dbReference type="CDD" id="cd03019">
    <property type="entry name" value="DsbA_DsbA"/>
    <property type="match status" value="1"/>
</dbReference>
<dbReference type="InterPro" id="IPR013766">
    <property type="entry name" value="Thioredoxin_domain"/>
</dbReference>
<sequence>MQIRRQFFRKTLMLGAGLLLAAGAIAAPNTPKAGVEYKVLGKPQPTEAGKKIEVIEFFGYFCPHCNALDPMLEAWLKKQGDKIVFKRVHVGFHGLTNQQKLYATLDIMGKLGTHHVKAFNAYHVERNRLQSEADVMKFVAASGLDQQKFKEVFNSFGVTGKIGRYNQLLNDYQVDSVPTIAIDGRFVTSPVQAVSTIGRVTEDEQNRAVLVVMDQLVNMVAKEKGLK</sequence>
<dbReference type="InterPro" id="IPR023205">
    <property type="entry name" value="DsbA/DsbL"/>
</dbReference>
<feature type="domain" description="Thioredoxin" evidence="5">
    <location>
        <begin position="16"/>
        <end position="179"/>
    </location>
</feature>
<evidence type="ECO:0000259" key="5">
    <source>
        <dbReference type="PROSITE" id="PS51352"/>
    </source>
</evidence>
<evidence type="ECO:0000256" key="2">
    <source>
        <dbReference type="ARBA" id="ARBA00023284"/>
    </source>
</evidence>
<dbReference type="PIRSF" id="PIRSF001488">
    <property type="entry name" value="Tdi_protein"/>
    <property type="match status" value="1"/>
</dbReference>
<evidence type="ECO:0000256" key="3">
    <source>
        <dbReference type="PIRNR" id="PIRNR001488"/>
    </source>
</evidence>
<dbReference type="PANTHER" id="PTHR35891:SF3">
    <property type="entry name" value="THIOL:DISULFIDE INTERCHANGE PROTEIN DSBL"/>
    <property type="match status" value="1"/>
</dbReference>
<name>A0ABQ2Y2C2_9BURK</name>
<dbReference type="SUPFAM" id="SSF52833">
    <property type="entry name" value="Thioredoxin-like"/>
    <property type="match status" value="1"/>
</dbReference>
<proteinExistence type="inferred from homology"/>
<dbReference type="Gene3D" id="3.40.30.10">
    <property type="entry name" value="Glutaredoxin"/>
    <property type="match status" value="1"/>
</dbReference>
<feature type="signal peptide" evidence="4">
    <location>
        <begin position="1"/>
        <end position="26"/>
    </location>
</feature>
<keyword evidence="2" id="KW-0676">Redox-active center</keyword>
<keyword evidence="3" id="KW-1015">Disulfide bond</keyword>
<evidence type="ECO:0000256" key="4">
    <source>
        <dbReference type="SAM" id="SignalP"/>
    </source>
</evidence>
<evidence type="ECO:0000256" key="1">
    <source>
        <dbReference type="ARBA" id="ARBA00022729"/>
    </source>
</evidence>
<dbReference type="Pfam" id="PF13462">
    <property type="entry name" value="Thioredoxin_4"/>
    <property type="match status" value="1"/>
</dbReference>
<comment type="similarity">
    <text evidence="3">Belongs to the thioredoxin family.</text>
</comment>
<dbReference type="InterPro" id="IPR036249">
    <property type="entry name" value="Thioredoxin-like_sf"/>
</dbReference>
<dbReference type="RefSeq" id="WP_229793194.1">
    <property type="nucleotide sequence ID" value="NZ_BMYU01000007.1"/>
</dbReference>
<evidence type="ECO:0000313" key="7">
    <source>
        <dbReference type="Proteomes" id="UP000653343"/>
    </source>
</evidence>
<dbReference type="InterPro" id="IPR017937">
    <property type="entry name" value="Thioredoxin_CS"/>
</dbReference>
<dbReference type="PANTHER" id="PTHR35891">
    <property type="entry name" value="THIOL:DISULFIDE INTERCHANGE PROTEIN DSBA"/>
    <property type="match status" value="1"/>
</dbReference>
<dbReference type="PROSITE" id="PS51318">
    <property type="entry name" value="TAT"/>
    <property type="match status" value="1"/>
</dbReference>
<dbReference type="EMBL" id="BMYU01000007">
    <property type="protein sequence ID" value="GGX48386.1"/>
    <property type="molecule type" value="Genomic_DNA"/>
</dbReference>
<keyword evidence="3" id="KW-0574">Periplasm</keyword>
<keyword evidence="1 4" id="KW-0732">Signal</keyword>
<comment type="subcellular location">
    <subcellularLocation>
        <location evidence="3">Periplasm</location>
    </subcellularLocation>
</comment>
<organism evidence="6 7">
    <name type="scientific">Undibacterium squillarum</name>
    <dbReference type="NCBI Taxonomy" id="1131567"/>
    <lineage>
        <taxon>Bacteria</taxon>
        <taxon>Pseudomonadati</taxon>
        <taxon>Pseudomonadota</taxon>
        <taxon>Betaproteobacteria</taxon>
        <taxon>Burkholderiales</taxon>
        <taxon>Oxalobacteraceae</taxon>
        <taxon>Undibacterium</taxon>
    </lineage>
</organism>
<comment type="caution">
    <text evidence="6">The sequence shown here is derived from an EMBL/GenBank/DDBJ whole genome shotgun (WGS) entry which is preliminary data.</text>
</comment>
<dbReference type="InterPro" id="IPR006311">
    <property type="entry name" value="TAT_signal"/>
</dbReference>
<evidence type="ECO:0000313" key="6">
    <source>
        <dbReference type="EMBL" id="GGX48386.1"/>
    </source>
</evidence>
<keyword evidence="7" id="KW-1185">Reference proteome</keyword>
<dbReference type="InterPro" id="IPR050824">
    <property type="entry name" value="Thiol_disulfide_DsbA"/>
</dbReference>
<reference evidence="7" key="1">
    <citation type="journal article" date="2019" name="Int. J. Syst. Evol. Microbiol.">
        <title>The Global Catalogue of Microorganisms (GCM) 10K type strain sequencing project: providing services to taxonomists for standard genome sequencing and annotation.</title>
        <authorList>
            <consortium name="The Broad Institute Genomics Platform"/>
            <consortium name="The Broad Institute Genome Sequencing Center for Infectious Disease"/>
            <person name="Wu L."/>
            <person name="Ma J."/>
        </authorList>
    </citation>
    <scope>NUCLEOTIDE SEQUENCE [LARGE SCALE GENOMIC DNA]</scope>
    <source>
        <strain evidence="7">KCTC 23917</strain>
    </source>
</reference>
<dbReference type="PROSITE" id="PS00194">
    <property type="entry name" value="THIOREDOXIN_1"/>
    <property type="match status" value="1"/>
</dbReference>
<dbReference type="Proteomes" id="UP000653343">
    <property type="component" value="Unassembled WGS sequence"/>
</dbReference>
<dbReference type="InterPro" id="IPR012336">
    <property type="entry name" value="Thioredoxin-like_fold"/>
</dbReference>
<accession>A0ABQ2Y2C2</accession>
<gene>
    <name evidence="6" type="primary">dsbA</name>
    <name evidence="6" type="ORF">GCM10010946_28780</name>
</gene>